<dbReference type="EMBL" id="JAODUP010000668">
    <property type="protein sequence ID" value="KAK2145628.1"/>
    <property type="molecule type" value="Genomic_DNA"/>
</dbReference>
<reference evidence="1" key="1">
    <citation type="journal article" date="2023" name="Mol. Biol. Evol.">
        <title>Third-Generation Sequencing Reveals the Adaptive Role of the Epigenome in Three Deep-Sea Polychaetes.</title>
        <authorList>
            <person name="Perez M."/>
            <person name="Aroh O."/>
            <person name="Sun Y."/>
            <person name="Lan Y."/>
            <person name="Juniper S.K."/>
            <person name="Young C.R."/>
            <person name="Angers B."/>
            <person name="Qian P.Y."/>
        </authorList>
    </citation>
    <scope>NUCLEOTIDE SEQUENCE</scope>
    <source>
        <strain evidence="1">P08H-3</strain>
    </source>
</reference>
<dbReference type="AlphaFoldDB" id="A0AAD9MVG8"/>
<protein>
    <submittedName>
        <fullName evidence="1">Uncharacterized protein</fullName>
    </submittedName>
</protein>
<organism evidence="1 2">
    <name type="scientific">Paralvinella palmiformis</name>
    <dbReference type="NCBI Taxonomy" id="53620"/>
    <lineage>
        <taxon>Eukaryota</taxon>
        <taxon>Metazoa</taxon>
        <taxon>Spiralia</taxon>
        <taxon>Lophotrochozoa</taxon>
        <taxon>Annelida</taxon>
        <taxon>Polychaeta</taxon>
        <taxon>Sedentaria</taxon>
        <taxon>Canalipalpata</taxon>
        <taxon>Terebellida</taxon>
        <taxon>Terebelliformia</taxon>
        <taxon>Alvinellidae</taxon>
        <taxon>Paralvinella</taxon>
    </lineage>
</organism>
<proteinExistence type="predicted"/>
<comment type="caution">
    <text evidence="1">The sequence shown here is derived from an EMBL/GenBank/DDBJ whole genome shotgun (WGS) entry which is preliminary data.</text>
</comment>
<evidence type="ECO:0000313" key="2">
    <source>
        <dbReference type="Proteomes" id="UP001208570"/>
    </source>
</evidence>
<dbReference type="Proteomes" id="UP001208570">
    <property type="component" value="Unassembled WGS sequence"/>
</dbReference>
<name>A0AAD9MVG8_9ANNE</name>
<gene>
    <name evidence="1" type="ORF">LSH36_668g01001</name>
</gene>
<evidence type="ECO:0000313" key="1">
    <source>
        <dbReference type="EMBL" id="KAK2145628.1"/>
    </source>
</evidence>
<accession>A0AAD9MVG8</accession>
<keyword evidence="2" id="KW-1185">Reference proteome</keyword>
<sequence length="58" mass="6614">MAQNIFVNWCPLESHPENSGHPVRYYCMCQCLGSSHMVIVYLVLQPPLYGISCRQIVS</sequence>